<comment type="caution">
    <text evidence="1">The sequence shown here is derived from an EMBL/GenBank/DDBJ whole genome shotgun (WGS) entry which is preliminary data.</text>
</comment>
<dbReference type="RefSeq" id="WP_323327478.1">
    <property type="nucleotide sequence ID" value="NZ_JAYGIL010000006.1"/>
</dbReference>
<evidence type="ECO:0000313" key="1">
    <source>
        <dbReference type="EMBL" id="MEA5402690.1"/>
    </source>
</evidence>
<evidence type="ECO:0000313" key="2">
    <source>
        <dbReference type="Proteomes" id="UP001303899"/>
    </source>
</evidence>
<dbReference type="Proteomes" id="UP001303899">
    <property type="component" value="Unassembled WGS sequence"/>
</dbReference>
<dbReference type="EMBL" id="JAYGIL010000006">
    <property type="protein sequence ID" value="MEA5402690.1"/>
    <property type="molecule type" value="Genomic_DNA"/>
</dbReference>
<sequence length="210" mass="23790">MAKKTNQIASQFSLFGRNNTQNSINVIIPSDFSGSREDIEKLLGYTTNPTDLQLVVLSLYNNMKDNTSTKYVSRPLPAFIADKIIHNDVNEYRFVIESKFAEGNFWIKEAYSALETDRPGNKSSLQSYINFEYLKIKGKICSNFADDEVLQLEEIRKNSDIIITQMIDLLLKKVNCTALDISYESALNSVTLVVIDAIVDCKVLENINKL</sequence>
<reference evidence="1 2" key="1">
    <citation type="submission" date="2023-12" db="EMBL/GenBank/DDBJ databases">
        <title>Novel species of the genus Arcicella isolated from rivers.</title>
        <authorList>
            <person name="Lu H."/>
        </authorList>
    </citation>
    <scope>NUCLEOTIDE SEQUENCE [LARGE SCALE GENOMIC DNA]</scope>
    <source>
        <strain evidence="1 2">DC2W</strain>
    </source>
</reference>
<name>A0ABU5S2M4_9BACT</name>
<organism evidence="1 2">
    <name type="scientific">Arcicella gelida</name>
    <dbReference type="NCBI Taxonomy" id="2984195"/>
    <lineage>
        <taxon>Bacteria</taxon>
        <taxon>Pseudomonadati</taxon>
        <taxon>Bacteroidota</taxon>
        <taxon>Cytophagia</taxon>
        <taxon>Cytophagales</taxon>
        <taxon>Flectobacillaceae</taxon>
        <taxon>Arcicella</taxon>
    </lineage>
</organism>
<gene>
    <name evidence="1" type="ORF">VB776_07185</name>
</gene>
<keyword evidence="2" id="KW-1185">Reference proteome</keyword>
<proteinExistence type="predicted"/>
<accession>A0ABU5S2M4</accession>
<protein>
    <submittedName>
        <fullName evidence="1">Uncharacterized protein</fullName>
    </submittedName>
</protein>